<dbReference type="GO" id="GO:0005634">
    <property type="term" value="C:nucleus"/>
    <property type="evidence" value="ECO:0007669"/>
    <property type="project" value="UniProtKB-SubCell"/>
</dbReference>
<feature type="DNA-binding region" description="Homeobox" evidence="9">
    <location>
        <begin position="14"/>
        <end position="78"/>
    </location>
</feature>
<evidence type="ECO:0000256" key="1">
    <source>
        <dbReference type="ARBA" id="ARBA00004123"/>
    </source>
</evidence>
<dbReference type="STRING" id="3818.A0A444Y8C1"/>
<keyword evidence="3" id="KW-0805">Transcription regulation</keyword>
<evidence type="ECO:0000313" key="14">
    <source>
        <dbReference type="Proteomes" id="UP000289738"/>
    </source>
</evidence>
<keyword evidence="6" id="KW-0804">Transcription</keyword>
<evidence type="ECO:0000256" key="8">
    <source>
        <dbReference type="ARBA" id="ARBA00024040"/>
    </source>
</evidence>
<keyword evidence="2" id="KW-0217">Developmental protein</keyword>
<dbReference type="InterPro" id="IPR001356">
    <property type="entry name" value="HD"/>
</dbReference>
<dbReference type="Gene3D" id="1.10.10.60">
    <property type="entry name" value="Homeodomain-like"/>
    <property type="match status" value="1"/>
</dbReference>
<feature type="region of interest" description="Disordered" evidence="11">
    <location>
        <begin position="71"/>
        <end position="91"/>
    </location>
</feature>
<protein>
    <recommendedName>
        <fullName evidence="12">Homeobox domain-containing protein</fullName>
    </recommendedName>
</protein>
<accession>A0A444Y8C1</accession>
<evidence type="ECO:0000256" key="9">
    <source>
        <dbReference type="PROSITE-ProRule" id="PRU00108"/>
    </source>
</evidence>
<dbReference type="Proteomes" id="UP000289738">
    <property type="component" value="Chromosome B08"/>
</dbReference>
<dbReference type="AlphaFoldDB" id="A0A444Y8C1"/>
<keyword evidence="7 9" id="KW-0539">Nucleus</keyword>
<dbReference type="SUPFAM" id="SSF46689">
    <property type="entry name" value="Homeodomain-like"/>
    <property type="match status" value="1"/>
</dbReference>
<evidence type="ECO:0000256" key="6">
    <source>
        <dbReference type="ARBA" id="ARBA00023163"/>
    </source>
</evidence>
<evidence type="ECO:0000313" key="13">
    <source>
        <dbReference type="EMBL" id="RYQ98107.1"/>
    </source>
</evidence>
<evidence type="ECO:0000256" key="7">
    <source>
        <dbReference type="ARBA" id="ARBA00023242"/>
    </source>
</evidence>
<evidence type="ECO:0000256" key="2">
    <source>
        <dbReference type="ARBA" id="ARBA00022473"/>
    </source>
</evidence>
<dbReference type="PANTHER" id="PTHR45940:SF6">
    <property type="entry name" value="WUSCHEL-RELATED HOMEOBOX 2"/>
    <property type="match status" value="1"/>
</dbReference>
<keyword evidence="4 9" id="KW-0238">DNA-binding</keyword>
<dbReference type="Pfam" id="PF00046">
    <property type="entry name" value="Homeodomain"/>
    <property type="match status" value="1"/>
</dbReference>
<dbReference type="InterPro" id="IPR044555">
    <property type="entry name" value="WUSCHEL-like"/>
</dbReference>
<dbReference type="CDD" id="cd00086">
    <property type="entry name" value="homeodomain"/>
    <property type="match status" value="1"/>
</dbReference>
<keyword evidence="14" id="KW-1185">Reference proteome</keyword>
<dbReference type="InterPro" id="IPR009057">
    <property type="entry name" value="Homeodomain-like_sf"/>
</dbReference>
<reference evidence="13 14" key="1">
    <citation type="submission" date="2019-01" db="EMBL/GenBank/DDBJ databases">
        <title>Sequencing of cultivated peanut Arachis hypogaea provides insights into genome evolution and oil improvement.</title>
        <authorList>
            <person name="Chen X."/>
        </authorList>
    </citation>
    <scope>NUCLEOTIDE SEQUENCE [LARGE SCALE GENOMIC DNA]</scope>
    <source>
        <strain evidence="14">cv. Fuhuasheng</strain>
        <tissue evidence="13">Leaves</tissue>
    </source>
</reference>
<dbReference type="PANTHER" id="PTHR45940">
    <property type="entry name" value="WUSCHEL-RELATED HOMEOBOX 1-RELATED"/>
    <property type="match status" value="1"/>
</dbReference>
<dbReference type="SMART" id="SM00389">
    <property type="entry name" value="HOX"/>
    <property type="match status" value="1"/>
</dbReference>
<dbReference type="OrthoDB" id="1896656at2759"/>
<feature type="region of interest" description="Disordered" evidence="11">
    <location>
        <begin position="1"/>
        <end position="20"/>
    </location>
</feature>
<comment type="subcellular location">
    <subcellularLocation>
        <location evidence="1 9 10">Nucleus</location>
    </subcellularLocation>
</comment>
<evidence type="ECO:0000256" key="10">
    <source>
        <dbReference type="RuleBase" id="RU000682"/>
    </source>
</evidence>
<comment type="similarity">
    <text evidence="8">Belongs to the WUS homeobox family.</text>
</comment>
<evidence type="ECO:0000256" key="3">
    <source>
        <dbReference type="ARBA" id="ARBA00023015"/>
    </source>
</evidence>
<comment type="caution">
    <text evidence="13">The sequence shown here is derived from an EMBL/GenBank/DDBJ whole genome shotgun (WGS) entry which is preliminary data.</text>
</comment>
<evidence type="ECO:0000259" key="12">
    <source>
        <dbReference type="PROSITE" id="PS50071"/>
    </source>
</evidence>
<dbReference type="GO" id="GO:0099402">
    <property type="term" value="P:plant organ development"/>
    <property type="evidence" value="ECO:0007669"/>
    <property type="project" value="InterPro"/>
</dbReference>
<evidence type="ECO:0000256" key="5">
    <source>
        <dbReference type="ARBA" id="ARBA00023155"/>
    </source>
</evidence>
<dbReference type="EMBL" id="SDMP01000018">
    <property type="protein sequence ID" value="RYQ98107.1"/>
    <property type="molecule type" value="Genomic_DNA"/>
</dbReference>
<evidence type="ECO:0000256" key="4">
    <source>
        <dbReference type="ARBA" id="ARBA00023125"/>
    </source>
</evidence>
<feature type="compositionally biased region" description="Basic residues" evidence="11">
    <location>
        <begin position="71"/>
        <end position="80"/>
    </location>
</feature>
<proteinExistence type="inferred from homology"/>
<dbReference type="GO" id="GO:0003677">
    <property type="term" value="F:DNA binding"/>
    <property type="evidence" value="ECO:0007669"/>
    <property type="project" value="UniProtKB-UniRule"/>
</dbReference>
<sequence length="219" mass="25075">MEECVAAGSSSSSSSCSRWNPTKEQISTLEEIYNQGVRTPNPKEIKEIMERLKVYGPIEGKNVFYWFQNHKARQRQRQKDHHQQQLRLQQHHHHHPYFNRFLNSISPPISPTVVRSPAYGLVQNEIGHFPNQHSNMVVSPRTDQALPVMMMPPQPISPRIEDVVPMMIPPGPISPRTLDLFPQHPTGTLAAGRARQQSNHELANHNFIDFFTSPGRDQP</sequence>
<evidence type="ECO:0000256" key="11">
    <source>
        <dbReference type="SAM" id="MobiDB-lite"/>
    </source>
</evidence>
<organism evidence="13 14">
    <name type="scientific">Arachis hypogaea</name>
    <name type="common">Peanut</name>
    <dbReference type="NCBI Taxonomy" id="3818"/>
    <lineage>
        <taxon>Eukaryota</taxon>
        <taxon>Viridiplantae</taxon>
        <taxon>Streptophyta</taxon>
        <taxon>Embryophyta</taxon>
        <taxon>Tracheophyta</taxon>
        <taxon>Spermatophyta</taxon>
        <taxon>Magnoliopsida</taxon>
        <taxon>eudicotyledons</taxon>
        <taxon>Gunneridae</taxon>
        <taxon>Pentapetalae</taxon>
        <taxon>rosids</taxon>
        <taxon>fabids</taxon>
        <taxon>Fabales</taxon>
        <taxon>Fabaceae</taxon>
        <taxon>Papilionoideae</taxon>
        <taxon>50 kb inversion clade</taxon>
        <taxon>dalbergioids sensu lato</taxon>
        <taxon>Dalbergieae</taxon>
        <taxon>Pterocarpus clade</taxon>
        <taxon>Arachis</taxon>
    </lineage>
</organism>
<keyword evidence="5 9" id="KW-0371">Homeobox</keyword>
<feature type="domain" description="Homeobox" evidence="12">
    <location>
        <begin position="12"/>
        <end position="77"/>
    </location>
</feature>
<dbReference type="GO" id="GO:0003700">
    <property type="term" value="F:DNA-binding transcription factor activity"/>
    <property type="evidence" value="ECO:0007669"/>
    <property type="project" value="InterPro"/>
</dbReference>
<dbReference type="Gramene" id="arahy.Tifrunner.gnm2.ann2.Ah18g045000.1">
    <property type="protein sequence ID" value="arahy.Tifrunner.gnm2.ann2.Ah18g045000.1-CDS"/>
    <property type="gene ID" value="arahy.Tifrunner.gnm2.ann2.Ah18g045000"/>
</dbReference>
<dbReference type="SMR" id="A0A444Y8C1"/>
<dbReference type="PROSITE" id="PS50071">
    <property type="entry name" value="HOMEOBOX_2"/>
    <property type="match status" value="1"/>
</dbReference>
<gene>
    <name evidence="13" type="ORF">Ahy_B08g094182</name>
</gene>
<name>A0A444Y8C1_ARAHY</name>